<reference evidence="2 3" key="1">
    <citation type="journal article" date="2010" name="Genome Biol.">
        <title>A first genome assembly of the barley fungal pathogen Pyrenophora teres f. teres.</title>
        <authorList>
            <person name="Ellwood S.R."/>
            <person name="Liu Z."/>
            <person name="Syme R.A."/>
            <person name="Lai Z."/>
            <person name="Hane J.K."/>
            <person name="Keiper F."/>
            <person name="Moffat C.S."/>
            <person name="Oliver R.P."/>
            <person name="Friesen T.L."/>
        </authorList>
    </citation>
    <scope>NUCLEOTIDE SEQUENCE [LARGE SCALE GENOMIC DNA]</scope>
    <source>
        <strain evidence="2 3">0-1</strain>
    </source>
</reference>
<feature type="compositionally biased region" description="Basic and acidic residues" evidence="1">
    <location>
        <begin position="322"/>
        <end position="351"/>
    </location>
</feature>
<feature type="compositionally biased region" description="Acidic residues" evidence="1">
    <location>
        <begin position="497"/>
        <end position="510"/>
    </location>
</feature>
<name>E3RZS2_PYRTT</name>
<accession>E3RZS2</accession>
<dbReference type="OrthoDB" id="3694909at2759"/>
<gene>
    <name evidence="2" type="ORF">PTT_15223</name>
</gene>
<dbReference type="HOGENOM" id="CLU_516933_0_0_1"/>
<dbReference type="Proteomes" id="UP000001067">
    <property type="component" value="Unassembled WGS sequence"/>
</dbReference>
<feature type="region of interest" description="Disordered" evidence="1">
    <location>
        <begin position="93"/>
        <end position="120"/>
    </location>
</feature>
<organism evidence="3">
    <name type="scientific">Pyrenophora teres f. teres (strain 0-1)</name>
    <name type="common">Barley net blotch fungus</name>
    <name type="synonym">Drechslera teres f. teres</name>
    <dbReference type="NCBI Taxonomy" id="861557"/>
    <lineage>
        <taxon>Eukaryota</taxon>
        <taxon>Fungi</taxon>
        <taxon>Dikarya</taxon>
        <taxon>Ascomycota</taxon>
        <taxon>Pezizomycotina</taxon>
        <taxon>Dothideomycetes</taxon>
        <taxon>Pleosporomycetidae</taxon>
        <taxon>Pleosporales</taxon>
        <taxon>Pleosporineae</taxon>
        <taxon>Pleosporaceae</taxon>
        <taxon>Pyrenophora</taxon>
    </lineage>
</organism>
<feature type="compositionally biased region" description="Basic and acidic residues" evidence="1">
    <location>
        <begin position="381"/>
        <end position="391"/>
    </location>
</feature>
<evidence type="ECO:0000256" key="1">
    <source>
        <dbReference type="SAM" id="MobiDB-lite"/>
    </source>
</evidence>
<proteinExistence type="predicted"/>
<sequence>MSFLNILAEAKGNTPPIKFKSTPKPLTAPKPAPVSIKVATSASTTSKSPKTFKPVPKKLASTSTYIAQAKPDATDRTISRVTNPVVERSPIGKQRANTPVNGTASVTRPFPTRQPNSRRGNQIKDKATLCHPRKDPINPQKDMNKTIAGALAPQPKLKAHGSARRACEAAAQHQTCTQQPSRRRHCNYYQPSAPVVPKQGRQLTRYEVPMPFVRKSERKPKRCLIKAEYETMRCANLIDEAKFRDLELVSQERSYLADVLLIDDEAYAELMAKLGNKQEAIEYAQGEVAYYNQELRRKRAVAGAEKEQVMRESNGKQQQVRADAEQTASEKVEEQKPTVEAQEQEKIRESQDSDNGSGLNNLPAAGDSSAGKQLKGNKRARPSDDGHEKSVPKKKARSSAPKSTTKNDTPVAKDEKPVKMMKLSRVAKANGPPTALPRAMQTHMNKTPSVKREDTKMTDSEEPTIAEPVKGVAVKIKRKKESAPKPSRLTRRTRSDSDDEEMEEDSDEDYFVVDDLAYKSKRKSKSP</sequence>
<dbReference type="AlphaFoldDB" id="E3RZS2"/>
<feature type="region of interest" description="Disordered" evidence="1">
    <location>
        <begin position="12"/>
        <end position="33"/>
    </location>
</feature>
<dbReference type="KEGG" id="pte:PTT_15223"/>
<dbReference type="EMBL" id="GL536186">
    <property type="protein sequence ID" value="EFQ88777.1"/>
    <property type="molecule type" value="Genomic_DNA"/>
</dbReference>
<feature type="compositionally biased region" description="Basic and acidic residues" evidence="1">
    <location>
        <begin position="450"/>
        <end position="459"/>
    </location>
</feature>
<feature type="compositionally biased region" description="Polar residues" evidence="1">
    <location>
        <begin position="95"/>
        <end position="106"/>
    </location>
</feature>
<keyword evidence="3" id="KW-1185">Reference proteome</keyword>
<evidence type="ECO:0000313" key="2">
    <source>
        <dbReference type="EMBL" id="EFQ88777.1"/>
    </source>
</evidence>
<feature type="compositionally biased region" description="Basic and acidic residues" evidence="1">
    <location>
        <begin position="304"/>
        <end position="314"/>
    </location>
</feature>
<evidence type="ECO:0000313" key="3">
    <source>
        <dbReference type="Proteomes" id="UP000001067"/>
    </source>
</evidence>
<feature type="region of interest" description="Disordered" evidence="1">
    <location>
        <begin position="303"/>
        <end position="510"/>
    </location>
</feature>
<protein>
    <submittedName>
        <fullName evidence="2">Uncharacterized protein</fullName>
    </submittedName>
</protein>